<dbReference type="CDD" id="cd13220">
    <property type="entry name" value="PH-GRAM_GRAMDC"/>
    <property type="match status" value="1"/>
</dbReference>
<name>A0AAV8S9T4_9ROSI</name>
<dbReference type="PROSITE" id="PS51778">
    <property type="entry name" value="VAST"/>
    <property type="match status" value="1"/>
</dbReference>
<sequence length="649" mass="72831">MSVASTSSERIDLLPVGSTPPKSPSDAGSEPSPSSSTVYLSSAAGTPDRNNLSNSFPNSNRDVDSQQSLASLRSEEYRQLFRLPPDEALVQDFNCAFQESILLQGHMYLFVHYICFYSNIFGFETKKIIHFNEITSVKRAKTAGLFPNAIEIIAGAKKYFFASFLSRDEAFKLITDGWLQQGDGTKPIADQQESLSTLSRSSSQENGLIVIDSVESFKQVNELDPNHKISDSPSDDPPLSANNQNGNISVTMQQDDSVCQDVEPTQNIPSSSPTSSCVWDGEDFDPPEVPGSYTKIAESKFPIKVEEFFKLFFSDNAVDFVECFHKGCGDKEFRCSSWSSHEKFGHVRNVFFQHPIKIYFGAKCGSCQEVQKYRVYRNSHLVIETSQEINDVPYGDHFSVEALWDVAKDGDESNEGCDLKIYINVAFTKRTVFRGKIVQSTVEECREIYGLWLKMAHELLKQKNFEKRQDEAQVASITQNGPADVKIGEVSESSSKSDDHVRTRQASGSAGINHQLDNPVQESFIKSSAVVSVIGECIRRLCLTVRNQSQVSLILVIAFLVIFLMQMSILVLLSRPQTVHLASPGEYYMAGMGGGLRDRSAETVAWLEKRMHHLKDEMLMVEARLERLQHEHSWLKTQLKDLEKPEKRK</sequence>
<feature type="domain" description="VASt" evidence="7">
    <location>
        <begin position="292"/>
        <end position="464"/>
    </location>
</feature>
<dbReference type="EMBL" id="JAIWQS010000012">
    <property type="protein sequence ID" value="KAJ8748799.1"/>
    <property type="molecule type" value="Genomic_DNA"/>
</dbReference>
<reference evidence="8 9" key="1">
    <citation type="submission" date="2021-09" db="EMBL/GenBank/DDBJ databases">
        <title>Genomic insights and catalytic innovation underlie evolution of tropane alkaloids biosynthesis.</title>
        <authorList>
            <person name="Wang Y.-J."/>
            <person name="Tian T."/>
            <person name="Huang J.-P."/>
            <person name="Huang S.-X."/>
        </authorList>
    </citation>
    <scope>NUCLEOTIDE SEQUENCE [LARGE SCALE GENOMIC DNA]</scope>
    <source>
        <strain evidence="8">KIB-2018</strain>
        <tissue evidence="8">Leaf</tissue>
    </source>
</reference>
<protein>
    <recommendedName>
        <fullName evidence="7">VASt domain-containing protein</fullName>
    </recommendedName>
</protein>
<feature type="region of interest" description="Disordered" evidence="5">
    <location>
        <begin position="224"/>
        <end position="247"/>
    </location>
</feature>
<evidence type="ECO:0000256" key="2">
    <source>
        <dbReference type="ARBA" id="ARBA00022692"/>
    </source>
</evidence>
<evidence type="ECO:0000256" key="3">
    <source>
        <dbReference type="ARBA" id="ARBA00022989"/>
    </source>
</evidence>
<evidence type="ECO:0000256" key="1">
    <source>
        <dbReference type="ARBA" id="ARBA00004167"/>
    </source>
</evidence>
<dbReference type="Pfam" id="PF02893">
    <property type="entry name" value="GRAM"/>
    <property type="match status" value="1"/>
</dbReference>
<evidence type="ECO:0000256" key="6">
    <source>
        <dbReference type="SAM" id="Phobius"/>
    </source>
</evidence>
<accession>A0AAV8S9T4</accession>
<evidence type="ECO:0000313" key="8">
    <source>
        <dbReference type="EMBL" id="KAJ8748799.1"/>
    </source>
</evidence>
<gene>
    <name evidence="8" type="ORF">K2173_011355</name>
</gene>
<dbReference type="SMART" id="SM00568">
    <property type="entry name" value="GRAM"/>
    <property type="match status" value="1"/>
</dbReference>
<dbReference type="PANTHER" id="PTHR47666:SF1">
    <property type="entry name" value="PROTEIN VASCULAR ASSOCIATED DEATH 1, CHLOROPLASTIC"/>
    <property type="match status" value="1"/>
</dbReference>
<evidence type="ECO:0000256" key="4">
    <source>
        <dbReference type="ARBA" id="ARBA00023136"/>
    </source>
</evidence>
<comment type="subcellular location">
    <subcellularLocation>
        <location evidence="1">Membrane</location>
        <topology evidence="1">Single-pass membrane protein</topology>
    </subcellularLocation>
</comment>
<dbReference type="InterPro" id="IPR031968">
    <property type="entry name" value="VASt"/>
</dbReference>
<keyword evidence="9" id="KW-1185">Reference proteome</keyword>
<dbReference type="InterPro" id="IPR004182">
    <property type="entry name" value="GRAM"/>
</dbReference>
<feature type="region of interest" description="Disordered" evidence="5">
    <location>
        <begin position="1"/>
        <end position="68"/>
    </location>
</feature>
<keyword evidence="4 6" id="KW-0472">Membrane</keyword>
<dbReference type="Pfam" id="PF16016">
    <property type="entry name" value="VASt"/>
    <property type="match status" value="1"/>
</dbReference>
<dbReference type="InterPro" id="IPR011993">
    <property type="entry name" value="PH-like_dom_sf"/>
</dbReference>
<proteinExistence type="predicted"/>
<dbReference type="PANTHER" id="PTHR47666">
    <property type="entry name" value="PROTEIN VASCULAR ASSOCIATED DEATH 1, CHLOROPLASTIC"/>
    <property type="match status" value="1"/>
</dbReference>
<organism evidence="8 9">
    <name type="scientific">Erythroxylum novogranatense</name>
    <dbReference type="NCBI Taxonomy" id="1862640"/>
    <lineage>
        <taxon>Eukaryota</taxon>
        <taxon>Viridiplantae</taxon>
        <taxon>Streptophyta</taxon>
        <taxon>Embryophyta</taxon>
        <taxon>Tracheophyta</taxon>
        <taxon>Spermatophyta</taxon>
        <taxon>Magnoliopsida</taxon>
        <taxon>eudicotyledons</taxon>
        <taxon>Gunneridae</taxon>
        <taxon>Pentapetalae</taxon>
        <taxon>rosids</taxon>
        <taxon>fabids</taxon>
        <taxon>Malpighiales</taxon>
        <taxon>Erythroxylaceae</taxon>
        <taxon>Erythroxylum</taxon>
    </lineage>
</organism>
<dbReference type="Gene3D" id="2.30.29.30">
    <property type="entry name" value="Pleckstrin-homology domain (PH domain)/Phosphotyrosine-binding domain (PTB)"/>
    <property type="match status" value="1"/>
</dbReference>
<feature type="compositionally biased region" description="Low complexity" evidence="5">
    <location>
        <begin position="24"/>
        <end position="44"/>
    </location>
</feature>
<dbReference type="Proteomes" id="UP001159364">
    <property type="component" value="Linkage Group LG12"/>
</dbReference>
<dbReference type="GO" id="GO:0016020">
    <property type="term" value="C:membrane"/>
    <property type="evidence" value="ECO:0007669"/>
    <property type="project" value="UniProtKB-SubCell"/>
</dbReference>
<keyword evidence="3 6" id="KW-1133">Transmembrane helix</keyword>
<comment type="caution">
    <text evidence="8">The sequence shown here is derived from an EMBL/GenBank/DDBJ whole genome shotgun (WGS) entry which is preliminary data.</text>
</comment>
<evidence type="ECO:0000313" key="9">
    <source>
        <dbReference type="Proteomes" id="UP001159364"/>
    </source>
</evidence>
<feature type="region of interest" description="Disordered" evidence="5">
    <location>
        <begin position="489"/>
        <end position="515"/>
    </location>
</feature>
<evidence type="ECO:0000259" key="7">
    <source>
        <dbReference type="PROSITE" id="PS51778"/>
    </source>
</evidence>
<feature type="transmembrane region" description="Helical" evidence="6">
    <location>
        <begin position="551"/>
        <end position="573"/>
    </location>
</feature>
<feature type="compositionally biased region" description="Polar residues" evidence="5">
    <location>
        <begin position="48"/>
        <end position="68"/>
    </location>
</feature>
<dbReference type="FunFam" id="2.30.29.30:FF:000008">
    <property type="entry name" value="GRAM domain containing 1B"/>
    <property type="match status" value="1"/>
</dbReference>
<evidence type="ECO:0000256" key="5">
    <source>
        <dbReference type="SAM" id="MobiDB-lite"/>
    </source>
</evidence>
<feature type="compositionally biased region" description="Polar residues" evidence="5">
    <location>
        <begin position="504"/>
        <end position="515"/>
    </location>
</feature>
<dbReference type="GO" id="GO:0043069">
    <property type="term" value="P:negative regulation of programmed cell death"/>
    <property type="evidence" value="ECO:0007669"/>
    <property type="project" value="TreeGrafter"/>
</dbReference>
<dbReference type="AlphaFoldDB" id="A0AAV8S9T4"/>
<keyword evidence="2 6" id="KW-0812">Transmembrane</keyword>